<reference evidence="2" key="1">
    <citation type="submission" date="2016-10" db="EMBL/GenBank/DDBJ databases">
        <authorList>
            <person name="Varghese N."/>
            <person name="Submissions S."/>
        </authorList>
    </citation>
    <scope>NUCLEOTIDE SEQUENCE [LARGE SCALE GENOMIC DNA]</scope>
    <source>
        <strain evidence="2">DSM 44544</strain>
    </source>
</reference>
<protein>
    <submittedName>
        <fullName evidence="1">Uncharacterized protein</fullName>
    </submittedName>
</protein>
<dbReference type="RefSeq" id="WP_091305291.1">
    <property type="nucleotide sequence ID" value="NZ_FNSO01000003.1"/>
</dbReference>
<dbReference type="AlphaFoldDB" id="A0A1H4JBJ3"/>
<proteinExistence type="predicted"/>
<keyword evidence="2" id="KW-1185">Reference proteome</keyword>
<dbReference type="EMBL" id="FNSO01000003">
    <property type="protein sequence ID" value="SEB43729.1"/>
    <property type="molecule type" value="Genomic_DNA"/>
</dbReference>
<evidence type="ECO:0000313" key="1">
    <source>
        <dbReference type="EMBL" id="SEB43729.1"/>
    </source>
</evidence>
<sequence length="106" mass="11823">MGTETDAYSENDIIQLLQHAARRVTKAKKELLLAERARRIDAAIATRLGLEKTATAAELGITRPTLDAWLVRVAQTADEQKEVDQHFALMARRDAKAVERKAARRG</sequence>
<name>A0A1H4JBJ3_9PSEU</name>
<dbReference type="STRING" id="208445.SAMN04489727_1738"/>
<gene>
    <name evidence="1" type="ORF">SAMN04489727_1738</name>
</gene>
<dbReference type="OrthoDB" id="1121177at2"/>
<organism evidence="1 2">
    <name type="scientific">Amycolatopsis tolypomycina</name>
    <dbReference type="NCBI Taxonomy" id="208445"/>
    <lineage>
        <taxon>Bacteria</taxon>
        <taxon>Bacillati</taxon>
        <taxon>Actinomycetota</taxon>
        <taxon>Actinomycetes</taxon>
        <taxon>Pseudonocardiales</taxon>
        <taxon>Pseudonocardiaceae</taxon>
        <taxon>Amycolatopsis</taxon>
    </lineage>
</organism>
<evidence type="ECO:0000313" key="2">
    <source>
        <dbReference type="Proteomes" id="UP000199622"/>
    </source>
</evidence>
<dbReference type="Proteomes" id="UP000199622">
    <property type="component" value="Unassembled WGS sequence"/>
</dbReference>
<accession>A0A1H4JBJ3</accession>